<evidence type="ECO:0000256" key="2">
    <source>
        <dbReference type="ARBA" id="ARBA00007656"/>
    </source>
</evidence>
<organism evidence="7 8">
    <name type="scientific">Simiduia curdlanivorans</name>
    <dbReference type="NCBI Taxonomy" id="1492769"/>
    <lineage>
        <taxon>Bacteria</taxon>
        <taxon>Pseudomonadati</taxon>
        <taxon>Pseudomonadota</taxon>
        <taxon>Gammaproteobacteria</taxon>
        <taxon>Cellvibrionales</taxon>
        <taxon>Cellvibrionaceae</taxon>
        <taxon>Simiduia</taxon>
    </lineage>
</organism>
<keyword evidence="4 5" id="KW-0697">Rotamase</keyword>
<dbReference type="Gene3D" id="3.10.50.40">
    <property type="match status" value="1"/>
</dbReference>
<comment type="catalytic activity">
    <reaction evidence="1">
        <text>[protein]-peptidylproline (omega=180) = [protein]-peptidylproline (omega=0)</text>
        <dbReference type="Rhea" id="RHEA:16237"/>
        <dbReference type="Rhea" id="RHEA-COMP:10747"/>
        <dbReference type="Rhea" id="RHEA-COMP:10748"/>
        <dbReference type="ChEBI" id="CHEBI:83833"/>
        <dbReference type="ChEBI" id="CHEBI:83834"/>
        <dbReference type="EC" id="5.2.1.8"/>
    </reaction>
</comment>
<dbReference type="EMBL" id="JBHSCX010000020">
    <property type="protein sequence ID" value="MFC4363734.1"/>
    <property type="molecule type" value="Genomic_DNA"/>
</dbReference>
<evidence type="ECO:0000256" key="3">
    <source>
        <dbReference type="ARBA" id="ARBA00013194"/>
    </source>
</evidence>
<protein>
    <recommendedName>
        <fullName evidence="3">peptidylprolyl isomerase</fullName>
        <ecNumber evidence="3">5.2.1.8</ecNumber>
    </recommendedName>
</protein>
<evidence type="ECO:0000256" key="1">
    <source>
        <dbReference type="ARBA" id="ARBA00000971"/>
    </source>
</evidence>
<comment type="caution">
    <text evidence="7">The sequence shown here is derived from an EMBL/GenBank/DDBJ whole genome shotgun (WGS) entry which is preliminary data.</text>
</comment>
<proteinExistence type="inferred from homology"/>
<dbReference type="InterPro" id="IPR027304">
    <property type="entry name" value="Trigger_fact/SurA_dom_sf"/>
</dbReference>
<dbReference type="SUPFAM" id="SSF54534">
    <property type="entry name" value="FKBP-like"/>
    <property type="match status" value="1"/>
</dbReference>
<dbReference type="PROSITE" id="PS50198">
    <property type="entry name" value="PPIC_PPIASE_2"/>
    <property type="match status" value="1"/>
</dbReference>
<dbReference type="InterPro" id="IPR046357">
    <property type="entry name" value="PPIase_dom_sf"/>
</dbReference>
<dbReference type="GO" id="GO:0016853">
    <property type="term" value="F:isomerase activity"/>
    <property type="evidence" value="ECO:0007669"/>
    <property type="project" value="UniProtKB-KW"/>
</dbReference>
<dbReference type="RefSeq" id="WP_290261713.1">
    <property type="nucleotide sequence ID" value="NZ_JAUFQG010000004.1"/>
</dbReference>
<evidence type="ECO:0000313" key="7">
    <source>
        <dbReference type="EMBL" id="MFC4363734.1"/>
    </source>
</evidence>
<name>A0ABV8V8A2_9GAMM</name>
<evidence type="ECO:0000256" key="5">
    <source>
        <dbReference type="PROSITE-ProRule" id="PRU00278"/>
    </source>
</evidence>
<dbReference type="Proteomes" id="UP001595840">
    <property type="component" value="Unassembled WGS sequence"/>
</dbReference>
<gene>
    <name evidence="7" type="ORF">ACFOX3_15570</name>
</gene>
<keyword evidence="8" id="KW-1185">Reference proteome</keyword>
<evidence type="ECO:0000313" key="8">
    <source>
        <dbReference type="Proteomes" id="UP001595840"/>
    </source>
</evidence>
<keyword evidence="5 7" id="KW-0413">Isomerase</keyword>
<dbReference type="Pfam" id="PF00639">
    <property type="entry name" value="Rotamase"/>
    <property type="match status" value="1"/>
</dbReference>
<dbReference type="PANTHER" id="PTHR47245">
    <property type="entry name" value="PEPTIDYLPROLYL ISOMERASE"/>
    <property type="match status" value="1"/>
</dbReference>
<comment type="similarity">
    <text evidence="2">Belongs to the PpiC/parvulin rotamase family.</text>
</comment>
<sequence>MIIVNNVEITEPAILAEMQYHKAESQRDAMIKASEALIIAELVKARAAELGIVIKDDASEAQALEQLLDADVPMPLASEEDCRRYYEANLEKFQSTPLLAVRHILLAADPEDDDARIKAADQAIVLLAKLNADIGQFDALAAEFSGCPSAKLGGNLGQLTKGQTVPEFERQLFNLSLGLAKRPIESRYGLHLVLVEHRVEGRQLPFNAVEQRIADYLNEKVRRKSIAQYVETLISQAKIEGFDFSVSDSPLMQ</sequence>
<dbReference type="PROSITE" id="PS01096">
    <property type="entry name" value="PPIC_PPIASE_1"/>
    <property type="match status" value="1"/>
</dbReference>
<feature type="domain" description="PpiC" evidence="6">
    <location>
        <begin position="96"/>
        <end position="197"/>
    </location>
</feature>
<reference evidence="8" key="1">
    <citation type="journal article" date="2019" name="Int. J. Syst. Evol. Microbiol.">
        <title>The Global Catalogue of Microorganisms (GCM) 10K type strain sequencing project: providing services to taxonomists for standard genome sequencing and annotation.</title>
        <authorList>
            <consortium name="The Broad Institute Genomics Platform"/>
            <consortium name="The Broad Institute Genome Sequencing Center for Infectious Disease"/>
            <person name="Wu L."/>
            <person name="Ma J."/>
        </authorList>
    </citation>
    <scope>NUCLEOTIDE SEQUENCE [LARGE SCALE GENOMIC DNA]</scope>
    <source>
        <strain evidence="8">CECT 8570</strain>
    </source>
</reference>
<dbReference type="EC" id="5.2.1.8" evidence="3"/>
<evidence type="ECO:0000256" key="4">
    <source>
        <dbReference type="ARBA" id="ARBA00023110"/>
    </source>
</evidence>
<dbReference type="InterPro" id="IPR023058">
    <property type="entry name" value="PPIase_PpiC_CS"/>
</dbReference>
<dbReference type="InterPro" id="IPR050245">
    <property type="entry name" value="PrsA_foldase"/>
</dbReference>
<accession>A0ABV8V8A2</accession>
<dbReference type="SUPFAM" id="SSF109998">
    <property type="entry name" value="Triger factor/SurA peptide-binding domain-like"/>
    <property type="match status" value="1"/>
</dbReference>
<evidence type="ECO:0000259" key="6">
    <source>
        <dbReference type="PROSITE" id="PS50198"/>
    </source>
</evidence>
<dbReference type="PANTHER" id="PTHR47245:SF2">
    <property type="entry name" value="PEPTIDYL-PROLYL CIS-TRANS ISOMERASE HP_0175-RELATED"/>
    <property type="match status" value="1"/>
</dbReference>
<dbReference type="InterPro" id="IPR000297">
    <property type="entry name" value="PPIase_PpiC"/>
</dbReference>